<evidence type="ECO:0000256" key="5">
    <source>
        <dbReference type="ARBA" id="ARBA00022927"/>
    </source>
</evidence>
<dbReference type="GO" id="GO:0006605">
    <property type="term" value="P:protein targeting"/>
    <property type="evidence" value="ECO:0007669"/>
    <property type="project" value="UniProtKB-UniRule"/>
</dbReference>
<keyword evidence="7 10" id="KW-0811">Translocation</keyword>
<evidence type="ECO:0000313" key="15">
    <source>
        <dbReference type="Proteomes" id="UP000000488"/>
    </source>
</evidence>
<evidence type="ECO:0000256" key="1">
    <source>
        <dbReference type="ARBA" id="ARBA00004141"/>
    </source>
</evidence>
<feature type="transmembrane region" description="Helical" evidence="10">
    <location>
        <begin position="235"/>
        <end position="257"/>
    </location>
</feature>
<keyword evidence="8 10" id="KW-0472">Membrane</keyword>
<feature type="transmembrane region" description="Helical" evidence="10">
    <location>
        <begin position="411"/>
        <end position="431"/>
    </location>
</feature>
<feature type="transmembrane region" description="Helical" evidence="10">
    <location>
        <begin position="383"/>
        <end position="405"/>
    </location>
</feature>
<dbReference type="AlphaFoldDB" id="F8CRM3"/>
<gene>
    <name evidence="10 14" type="primary">secY</name>
    <name evidence="14" type="ordered locus">LILAB_24380</name>
</gene>
<dbReference type="GO" id="GO:0065002">
    <property type="term" value="P:intracellular protein transmembrane transport"/>
    <property type="evidence" value="ECO:0007669"/>
    <property type="project" value="UniProtKB-UniRule"/>
</dbReference>
<name>F8CRM3_MYXFH</name>
<dbReference type="PIRSF" id="PIRSF004557">
    <property type="entry name" value="SecY"/>
    <property type="match status" value="1"/>
</dbReference>
<feature type="transmembrane region" description="Helical" evidence="10">
    <location>
        <begin position="294"/>
        <end position="316"/>
    </location>
</feature>
<dbReference type="KEGG" id="mfu:LILAB_24380"/>
<evidence type="ECO:0000256" key="13">
    <source>
        <dbReference type="RuleBase" id="RU004349"/>
    </source>
</evidence>
<dbReference type="Pfam" id="PF00344">
    <property type="entry name" value="SecY"/>
    <property type="match status" value="1"/>
</dbReference>
<evidence type="ECO:0000256" key="2">
    <source>
        <dbReference type="ARBA" id="ARBA00005751"/>
    </source>
</evidence>
<feature type="transmembrane region" description="Helical" evidence="10">
    <location>
        <begin position="33"/>
        <end position="53"/>
    </location>
</feature>
<feature type="transmembrane region" description="Helical" evidence="10">
    <location>
        <begin position="134"/>
        <end position="153"/>
    </location>
</feature>
<comment type="similarity">
    <text evidence="2 10 13">Belongs to the SecY/SEC61-alpha family.</text>
</comment>
<dbReference type="SUPFAM" id="SSF103491">
    <property type="entry name" value="Preprotein translocase SecY subunit"/>
    <property type="match status" value="1"/>
</dbReference>
<dbReference type="FunFam" id="1.10.3370.10:FF:000001">
    <property type="entry name" value="Preprotein translocase subunit SecY"/>
    <property type="match status" value="1"/>
</dbReference>
<reference evidence="14 15" key="1">
    <citation type="journal article" date="2011" name="J. Bacteriol.">
        <title>Genome sequence of the halotolerant marine bacterium Myxococcus fulvus HW-1.</title>
        <authorList>
            <person name="Li Z.F."/>
            <person name="Li X."/>
            <person name="Liu H."/>
            <person name="Liu X."/>
            <person name="Han K."/>
            <person name="Wu Z.H."/>
            <person name="Hu W."/>
            <person name="Li F.F."/>
            <person name="Li Y.Z."/>
        </authorList>
    </citation>
    <scope>NUCLEOTIDE SEQUENCE [LARGE SCALE GENOMIC DNA]</scope>
    <source>
        <strain evidence="15">ATCC BAA-855 / HW-1</strain>
    </source>
</reference>
<evidence type="ECO:0000256" key="4">
    <source>
        <dbReference type="ARBA" id="ARBA00022692"/>
    </source>
</evidence>
<dbReference type="PRINTS" id="PR00303">
    <property type="entry name" value="SECYTRNLCASE"/>
</dbReference>
<keyword evidence="10" id="KW-1003">Cell membrane</keyword>
<evidence type="ECO:0000256" key="8">
    <source>
        <dbReference type="ARBA" id="ARBA00023136"/>
    </source>
</evidence>
<dbReference type="Proteomes" id="UP000000488">
    <property type="component" value="Chromosome"/>
</dbReference>
<dbReference type="PANTHER" id="PTHR10906">
    <property type="entry name" value="SECY/SEC61-ALPHA FAMILY MEMBER"/>
    <property type="match status" value="1"/>
</dbReference>
<dbReference type="EMBL" id="CP002830">
    <property type="protein sequence ID" value="AEI66771.1"/>
    <property type="molecule type" value="Genomic_DNA"/>
</dbReference>
<feature type="transmembrane region" description="Helical" evidence="10">
    <location>
        <begin position="94"/>
        <end position="114"/>
    </location>
</feature>
<keyword evidence="6 10" id="KW-1133">Transmembrane helix</keyword>
<accession>F8CRM3</accession>
<evidence type="ECO:0000256" key="3">
    <source>
        <dbReference type="ARBA" id="ARBA00022448"/>
    </source>
</evidence>
<evidence type="ECO:0000313" key="14">
    <source>
        <dbReference type="EMBL" id="AEI66771.1"/>
    </source>
</evidence>
<comment type="subunit">
    <text evidence="10">Component of the Sec protein translocase complex. Heterotrimer consisting of SecY, SecE and SecG subunits. The heterotrimers can form oligomers, although 1 heterotrimer is thought to be able to translocate proteins. Interacts with the ribosome. Interacts with SecDF, and other proteins may be involved. Interacts with SecA.</text>
</comment>
<feature type="transmembrane region" description="Helical" evidence="10">
    <location>
        <begin position="173"/>
        <end position="194"/>
    </location>
</feature>
<proteinExistence type="inferred from homology"/>
<evidence type="ECO:0000256" key="6">
    <source>
        <dbReference type="ARBA" id="ARBA00022989"/>
    </source>
</evidence>
<evidence type="ECO:0000256" key="10">
    <source>
        <dbReference type="HAMAP-Rule" id="MF_01465"/>
    </source>
</evidence>
<dbReference type="GO" id="GO:0005886">
    <property type="term" value="C:plasma membrane"/>
    <property type="evidence" value="ECO:0007669"/>
    <property type="project" value="UniProtKB-SubCell"/>
</dbReference>
<dbReference type="eggNOG" id="COG0201">
    <property type="taxonomic scope" value="Bacteria"/>
</dbReference>
<comment type="subcellular location">
    <subcellularLocation>
        <location evidence="10">Cell inner membrane</location>
        <topology evidence="10">Multi-pass membrane protein</topology>
    </subcellularLocation>
    <subcellularLocation>
        <location evidence="1 12">Membrane</location>
        <topology evidence="1 12">Multi-pass membrane protein</topology>
    </subcellularLocation>
</comment>
<dbReference type="InterPro" id="IPR002208">
    <property type="entry name" value="SecY/SEC61-alpha"/>
</dbReference>
<comment type="function">
    <text evidence="10 11">The central subunit of the protein translocation channel SecYEG. Consists of two halves formed by TMs 1-5 and 6-10. These two domains form a lateral gate at the front which open onto the bilayer between TMs 2 and 7, and are clamped together by SecE at the back. The channel is closed by both a pore ring composed of hydrophobic SecY resides and a short helix (helix 2A) on the extracellular side of the membrane which forms a plug. The plug probably moves laterally to allow the channel to open. The ring and the pore may move independently.</text>
</comment>
<keyword evidence="5 10" id="KW-0653">Protein transport</keyword>
<dbReference type="HOGENOM" id="CLU_030313_0_2_7"/>
<keyword evidence="4 10" id="KW-0812">Transmembrane</keyword>
<evidence type="ECO:0000256" key="7">
    <source>
        <dbReference type="ARBA" id="ARBA00023010"/>
    </source>
</evidence>
<protein>
    <recommendedName>
        <fullName evidence="9 10">Protein translocase subunit SecY</fullName>
    </recommendedName>
</protein>
<organism evidence="14 15">
    <name type="scientific">Myxococcus fulvus (strain ATCC BAA-855 / HW-1)</name>
    <dbReference type="NCBI Taxonomy" id="483219"/>
    <lineage>
        <taxon>Bacteria</taxon>
        <taxon>Pseudomonadati</taxon>
        <taxon>Myxococcota</taxon>
        <taxon>Myxococcia</taxon>
        <taxon>Myxococcales</taxon>
        <taxon>Cystobacterineae</taxon>
        <taxon>Myxococcaceae</taxon>
        <taxon>Myxococcus</taxon>
    </lineage>
</organism>
<keyword evidence="3 10" id="KW-0813">Transport</keyword>
<dbReference type="InterPro" id="IPR030659">
    <property type="entry name" value="SecY_CS"/>
</dbReference>
<dbReference type="NCBIfam" id="TIGR00967">
    <property type="entry name" value="3a0501s007"/>
    <property type="match status" value="1"/>
</dbReference>
<dbReference type="InterPro" id="IPR026593">
    <property type="entry name" value="SecY"/>
</dbReference>
<dbReference type="HAMAP" id="MF_01465">
    <property type="entry name" value="SecY"/>
    <property type="match status" value="1"/>
</dbReference>
<dbReference type="GO" id="GO:0043952">
    <property type="term" value="P:protein transport by the Sec complex"/>
    <property type="evidence" value="ECO:0007669"/>
    <property type="project" value="UniProtKB-UniRule"/>
</dbReference>
<evidence type="ECO:0000256" key="11">
    <source>
        <dbReference type="RuleBase" id="RU000537"/>
    </source>
</evidence>
<feature type="transmembrane region" description="Helical" evidence="10">
    <location>
        <begin position="206"/>
        <end position="223"/>
    </location>
</feature>
<dbReference type="PROSITE" id="PS00755">
    <property type="entry name" value="SECY_1"/>
    <property type="match status" value="1"/>
</dbReference>
<evidence type="ECO:0000256" key="12">
    <source>
        <dbReference type="RuleBase" id="RU003484"/>
    </source>
</evidence>
<dbReference type="InterPro" id="IPR023201">
    <property type="entry name" value="SecY_dom_sf"/>
</dbReference>
<keyword evidence="10" id="KW-0997">Cell inner membrane</keyword>
<sequence>MSSWQNPLEEDGYPVALNAFANVFRIAELRSRLAYTLALLAVYRIGIFINTPGVDRSAMNAFMDAQKQSGGLVSLFNLFSGGALEQMSIFGLGIMPYVSASIIMQLLAVVVPSLERLQKEGAGGRQKINQYTRYGTIALSVVQGIGISRWLASLGRSDGGQSGFNQVVVPDDSVWFTFMTVVSLTAGTAFIMWLGERITERGIGNGISLIIFAGIVAGLLPGAKQLLDLTRQDVISVAEVLALVVFMLIIIAAVVYVERGMRRIPIQYAKRMAGRRMFAGQATYFPMKVNTSGVIPPIFAGAVLSFPATLGTWFPFLQGFQRAIEGNLWIYNGLFVLMVIFFAYFYTALTFRPDDVADNIKKQGGYIPGIRPGRQTAEFIERVLNRLTFGGAIYLSVICVIPSVISGLLGVRFTFGGTALLIVVGVALDTVQQIEGHLISRNYEGFAGPRGPRIRGRVRVAA</sequence>
<dbReference type="PROSITE" id="PS00756">
    <property type="entry name" value="SECY_2"/>
    <property type="match status" value="1"/>
</dbReference>
<evidence type="ECO:0000256" key="9">
    <source>
        <dbReference type="ARBA" id="ARBA00039733"/>
    </source>
</evidence>
<feature type="transmembrane region" description="Helical" evidence="10">
    <location>
        <begin position="328"/>
        <end position="346"/>
    </location>
</feature>
<dbReference type="STRING" id="483219.LILAB_24380"/>
<dbReference type="Gene3D" id="1.10.3370.10">
    <property type="entry name" value="SecY subunit domain"/>
    <property type="match status" value="1"/>
</dbReference>